<evidence type="ECO:0000256" key="2">
    <source>
        <dbReference type="ARBA" id="ARBA00023015"/>
    </source>
</evidence>
<evidence type="ECO:0000256" key="4">
    <source>
        <dbReference type="ARBA" id="ARBA00023163"/>
    </source>
</evidence>
<evidence type="ECO:0000313" key="7">
    <source>
        <dbReference type="Proteomes" id="UP001595848"/>
    </source>
</evidence>
<gene>
    <name evidence="6" type="ORF">ACFOY1_15600</name>
</gene>
<evidence type="ECO:0000259" key="5">
    <source>
        <dbReference type="PROSITE" id="PS50931"/>
    </source>
</evidence>
<proteinExistence type="inferred from homology"/>
<accession>A0ABV8NZP6</accession>
<dbReference type="Pfam" id="PF03466">
    <property type="entry name" value="LysR_substrate"/>
    <property type="match status" value="1"/>
</dbReference>
<keyword evidence="4" id="KW-0804">Transcription</keyword>
<dbReference type="InterPro" id="IPR005119">
    <property type="entry name" value="LysR_subst-bd"/>
</dbReference>
<dbReference type="Proteomes" id="UP001595848">
    <property type="component" value="Unassembled WGS sequence"/>
</dbReference>
<keyword evidence="3" id="KW-0238">DNA-binding</keyword>
<evidence type="ECO:0000256" key="1">
    <source>
        <dbReference type="ARBA" id="ARBA00009437"/>
    </source>
</evidence>
<comment type="caution">
    <text evidence="6">The sequence shown here is derived from an EMBL/GenBank/DDBJ whole genome shotgun (WGS) entry which is preliminary data.</text>
</comment>
<dbReference type="RefSeq" id="WP_217966171.1">
    <property type="nucleotide sequence ID" value="NZ_JAHTBN010000010.1"/>
</dbReference>
<keyword evidence="7" id="KW-1185">Reference proteome</keyword>
<protein>
    <submittedName>
        <fullName evidence="6">LysR family transcriptional regulator</fullName>
    </submittedName>
</protein>
<feature type="domain" description="HTH lysR-type" evidence="5">
    <location>
        <begin position="1"/>
        <end position="58"/>
    </location>
</feature>
<sequence>MKIEAFITLEAVLRSGTMAAASKEMNMTPSAVSMQIKQIEAYLGQPLFDRSGLQARPLPAAHEVAGAMRQALQSLEALRHQRHIQVEGTIRLGVIDSMQPILLPGILRELRDHYPALHVHPSRGKSATLVDAVKAGELDAAVVGQPESGGSARLRWHTLLVRELALIVPPLERETSVKALLKRYEWIRYDRKTVVGRMSARYFKTQGGARHSQVELDEVRAVVAMVSAGLGISMVQLAEPSICLTYPVRVLHPVPPPPTLRFALVVRAGDADKRTLNVLRQTMDAVLRDRQVPQD</sequence>
<dbReference type="PANTHER" id="PTHR30126:SF39">
    <property type="entry name" value="HTH-TYPE TRANSCRIPTIONAL REGULATOR CYSL"/>
    <property type="match status" value="1"/>
</dbReference>
<dbReference type="EMBL" id="JBHSBV010000005">
    <property type="protein sequence ID" value="MFC4202380.1"/>
    <property type="molecule type" value="Genomic_DNA"/>
</dbReference>
<evidence type="ECO:0000313" key="6">
    <source>
        <dbReference type="EMBL" id="MFC4202380.1"/>
    </source>
</evidence>
<dbReference type="PANTHER" id="PTHR30126">
    <property type="entry name" value="HTH-TYPE TRANSCRIPTIONAL REGULATOR"/>
    <property type="match status" value="1"/>
</dbReference>
<dbReference type="InterPro" id="IPR000847">
    <property type="entry name" value="LysR_HTH_N"/>
</dbReference>
<keyword evidence="2" id="KW-0805">Transcription regulation</keyword>
<name>A0ABV8NZP6_9BURK</name>
<dbReference type="PROSITE" id="PS50931">
    <property type="entry name" value="HTH_LYSR"/>
    <property type="match status" value="1"/>
</dbReference>
<evidence type="ECO:0000256" key="3">
    <source>
        <dbReference type="ARBA" id="ARBA00023125"/>
    </source>
</evidence>
<dbReference type="Pfam" id="PF00126">
    <property type="entry name" value="HTH_1"/>
    <property type="match status" value="1"/>
</dbReference>
<reference evidence="7" key="1">
    <citation type="journal article" date="2019" name="Int. J. Syst. Evol. Microbiol.">
        <title>The Global Catalogue of Microorganisms (GCM) 10K type strain sequencing project: providing services to taxonomists for standard genome sequencing and annotation.</title>
        <authorList>
            <consortium name="The Broad Institute Genomics Platform"/>
            <consortium name="The Broad Institute Genome Sequencing Center for Infectious Disease"/>
            <person name="Wu L."/>
            <person name="Ma J."/>
        </authorList>
    </citation>
    <scope>NUCLEOTIDE SEQUENCE [LARGE SCALE GENOMIC DNA]</scope>
    <source>
        <strain evidence="7">LMG 24813</strain>
    </source>
</reference>
<organism evidence="6 7">
    <name type="scientific">Candidimonas humi</name>
    <dbReference type="NCBI Taxonomy" id="683355"/>
    <lineage>
        <taxon>Bacteria</taxon>
        <taxon>Pseudomonadati</taxon>
        <taxon>Pseudomonadota</taxon>
        <taxon>Betaproteobacteria</taxon>
        <taxon>Burkholderiales</taxon>
        <taxon>Alcaligenaceae</taxon>
        <taxon>Candidimonas</taxon>
    </lineage>
</organism>
<comment type="similarity">
    <text evidence="1">Belongs to the LysR transcriptional regulatory family.</text>
</comment>